<evidence type="ECO:0000313" key="3">
    <source>
        <dbReference type="EMBL" id="KAK9967164.1"/>
    </source>
</evidence>
<feature type="region of interest" description="Disordered" evidence="1">
    <location>
        <begin position="131"/>
        <end position="193"/>
    </location>
</feature>
<dbReference type="PANTHER" id="PTHR22409">
    <property type="entry name" value="CHROMOSOME 19 OPEN READING FRAME 44"/>
    <property type="match status" value="1"/>
</dbReference>
<evidence type="ECO:0000313" key="4">
    <source>
        <dbReference type="Proteomes" id="UP001479290"/>
    </source>
</evidence>
<evidence type="ECO:0000256" key="1">
    <source>
        <dbReference type="SAM" id="MobiDB-lite"/>
    </source>
</evidence>
<comment type="caution">
    <text evidence="3">The sequence shown here is derived from an EMBL/GenBank/DDBJ whole genome shotgun (WGS) entry which is preliminary data.</text>
</comment>
<feature type="region of interest" description="Disordered" evidence="1">
    <location>
        <begin position="325"/>
        <end position="441"/>
    </location>
</feature>
<dbReference type="Proteomes" id="UP001479290">
    <property type="component" value="Unassembled WGS sequence"/>
</dbReference>
<reference evidence="3 4" key="1">
    <citation type="submission" date="2024-05" db="EMBL/GenBank/DDBJ databases">
        <title>A high-quality chromosomal-level genome assembly of Topmouth culter (Culter alburnus).</title>
        <authorList>
            <person name="Zhao H."/>
        </authorList>
    </citation>
    <scope>NUCLEOTIDE SEQUENCE [LARGE SCALE GENOMIC DNA]</scope>
    <source>
        <strain evidence="3">CATC2023</strain>
        <tissue evidence="3">Muscle</tissue>
    </source>
</reference>
<sequence>MGSRGGARSSALDRAKAHLSGQRISNTGISKDKRDMENSAKFTSLARQTHFQDLSDIPPSQNENQDLAKSFVIGGGSRFLKKTSKDATGDRLSSAPSKTPAGTDEYKFIPQRSSQSTALSRLALIENRIRNQKSKDAHLAEPQETRLSVQSSSDLSMTGSRFLKKVVSTPQEEKVSGLNENKGRRVSLESDEQDMRRLLGDSFSLSESSLQNAVRQKSPQPVKKIYKKSSEKSTVPSAAPERHHRSLSPSSSRSESRMVRFLERSVSSETNHSEIRSLDDLFPVAAAPDSDDTLSEMSAVSDDFKLNVMTLDDLAPIPFAAAEISQEKKETHARKEDRNKRSSNDISKEEDSAAYESDFESEIPSETPPSASEISERLTDEAKDASLASEAQYSSYRSQVDNSDDDRTLSRSSLSVSRHSDPSSRSSSSNATVTHGPSPDRHVKEVAVQTQMDGFAYTWSSGRAAVGPSMGMTYVDPTPIASHTVSAEAIESLTAYSPAIFALNDMLRQQLALTRSFVDSTRRHYRSVLESLGPDYKYTTLQDTKEFIRAHRPPKLSIEDALEEVLQEMQDYHCI</sequence>
<dbReference type="EMBL" id="JAWDJR010000010">
    <property type="protein sequence ID" value="KAK9967164.1"/>
    <property type="molecule type" value="Genomic_DNA"/>
</dbReference>
<dbReference type="PANTHER" id="PTHR22409:SF2">
    <property type="entry name" value="CHROMOSOME 19 OPEN READING FRAME 44"/>
    <property type="match status" value="1"/>
</dbReference>
<feature type="compositionally biased region" description="Polar residues" evidence="1">
    <location>
        <begin position="389"/>
        <end position="401"/>
    </location>
</feature>
<feature type="compositionally biased region" description="Basic and acidic residues" evidence="1">
    <location>
        <begin position="131"/>
        <end position="144"/>
    </location>
</feature>
<dbReference type="InterPro" id="IPR027884">
    <property type="entry name" value="DUF4614"/>
</dbReference>
<feature type="region of interest" description="Disordered" evidence="1">
    <location>
        <begin position="208"/>
        <end position="257"/>
    </location>
</feature>
<proteinExistence type="predicted"/>
<gene>
    <name evidence="3" type="ORF">ABG768_001576</name>
</gene>
<feature type="compositionally biased region" description="Low complexity" evidence="1">
    <location>
        <begin position="410"/>
        <end position="429"/>
    </location>
</feature>
<organism evidence="3 4">
    <name type="scientific">Culter alburnus</name>
    <name type="common">Topmouth culter</name>
    <dbReference type="NCBI Taxonomy" id="194366"/>
    <lineage>
        <taxon>Eukaryota</taxon>
        <taxon>Metazoa</taxon>
        <taxon>Chordata</taxon>
        <taxon>Craniata</taxon>
        <taxon>Vertebrata</taxon>
        <taxon>Euteleostomi</taxon>
        <taxon>Actinopterygii</taxon>
        <taxon>Neopterygii</taxon>
        <taxon>Teleostei</taxon>
        <taxon>Ostariophysi</taxon>
        <taxon>Cypriniformes</taxon>
        <taxon>Xenocyprididae</taxon>
        <taxon>Xenocypridinae</taxon>
        <taxon>Culter</taxon>
    </lineage>
</organism>
<feature type="compositionally biased region" description="Basic and acidic residues" evidence="1">
    <location>
        <begin position="171"/>
        <end position="193"/>
    </location>
</feature>
<accession>A0AAW2A0P2</accession>
<feature type="compositionally biased region" description="Polar residues" evidence="1">
    <location>
        <begin position="208"/>
        <end position="219"/>
    </location>
</feature>
<feature type="compositionally biased region" description="Basic and acidic residues" evidence="1">
    <location>
        <begin position="374"/>
        <end position="384"/>
    </location>
</feature>
<feature type="region of interest" description="Disordered" evidence="1">
    <location>
        <begin position="82"/>
        <end position="117"/>
    </location>
</feature>
<feature type="region of interest" description="Disordered" evidence="1">
    <location>
        <begin position="1"/>
        <end position="39"/>
    </location>
</feature>
<feature type="compositionally biased region" description="Polar residues" evidence="1">
    <location>
        <begin position="145"/>
        <end position="159"/>
    </location>
</feature>
<feature type="domain" description="DUF4614" evidence="2">
    <location>
        <begin position="385"/>
        <end position="553"/>
    </location>
</feature>
<dbReference type="InterPro" id="IPR040120">
    <property type="entry name" value="C19orf44-like"/>
</dbReference>
<dbReference type="AlphaFoldDB" id="A0AAW2A0P2"/>
<protein>
    <recommendedName>
        <fullName evidence="2">DUF4614 domain-containing protein</fullName>
    </recommendedName>
</protein>
<dbReference type="Pfam" id="PF15391">
    <property type="entry name" value="DUF4614"/>
    <property type="match status" value="1"/>
</dbReference>
<feature type="compositionally biased region" description="Basic and acidic residues" evidence="1">
    <location>
        <begin position="325"/>
        <end position="351"/>
    </location>
</feature>
<name>A0AAW2A0P2_CULAL</name>
<keyword evidence="4" id="KW-1185">Reference proteome</keyword>
<evidence type="ECO:0000259" key="2">
    <source>
        <dbReference type="Pfam" id="PF15391"/>
    </source>
</evidence>